<sequence>MTAFIHLSSRVTILCLRF</sequence>
<accession>A0A0E9SRI0</accession>
<reference evidence="1" key="2">
    <citation type="journal article" date="2015" name="Fish Shellfish Immunol.">
        <title>Early steps in the European eel (Anguilla anguilla)-Vibrio vulnificus interaction in the gills: Role of the RtxA13 toxin.</title>
        <authorList>
            <person name="Callol A."/>
            <person name="Pajuelo D."/>
            <person name="Ebbesson L."/>
            <person name="Teles M."/>
            <person name="MacKenzie S."/>
            <person name="Amaro C."/>
        </authorList>
    </citation>
    <scope>NUCLEOTIDE SEQUENCE</scope>
</reference>
<proteinExistence type="predicted"/>
<evidence type="ECO:0000313" key="1">
    <source>
        <dbReference type="EMBL" id="JAH43250.1"/>
    </source>
</evidence>
<protein>
    <submittedName>
        <fullName evidence="1">Uncharacterized protein</fullName>
    </submittedName>
</protein>
<name>A0A0E9SRI0_ANGAN</name>
<dbReference type="AlphaFoldDB" id="A0A0E9SRI0"/>
<reference evidence="1" key="1">
    <citation type="submission" date="2014-11" db="EMBL/GenBank/DDBJ databases">
        <authorList>
            <person name="Amaro Gonzalez C."/>
        </authorList>
    </citation>
    <scope>NUCLEOTIDE SEQUENCE</scope>
</reference>
<dbReference type="EMBL" id="GBXM01065327">
    <property type="protein sequence ID" value="JAH43250.1"/>
    <property type="molecule type" value="Transcribed_RNA"/>
</dbReference>
<organism evidence="1">
    <name type="scientific">Anguilla anguilla</name>
    <name type="common">European freshwater eel</name>
    <name type="synonym">Muraena anguilla</name>
    <dbReference type="NCBI Taxonomy" id="7936"/>
    <lineage>
        <taxon>Eukaryota</taxon>
        <taxon>Metazoa</taxon>
        <taxon>Chordata</taxon>
        <taxon>Craniata</taxon>
        <taxon>Vertebrata</taxon>
        <taxon>Euteleostomi</taxon>
        <taxon>Actinopterygii</taxon>
        <taxon>Neopterygii</taxon>
        <taxon>Teleostei</taxon>
        <taxon>Anguilliformes</taxon>
        <taxon>Anguillidae</taxon>
        <taxon>Anguilla</taxon>
    </lineage>
</organism>